<keyword evidence="2" id="KW-1185">Reference proteome</keyword>
<sequence>MNTPNAAAYSSPMQCPVFGAQGKYVEAKREEVGRRTDINHKLRDLQYGDVPLPPDLNAPRALEIVPVHHDVHGEVQCNRDPGDGGAPDQLDVAEEGGCAVVVRVQEAATGRSGTGGKGGTHIVKQHKLIRPSPARIANRMEDAILRERRQDLLEEQRKQGAADEGENEVVDNKWRLQLECRLALHELAAAEDHDVVCCQGDQGALQRCHGGDARLEVEFRGRLAG</sequence>
<evidence type="ECO:0000313" key="2">
    <source>
        <dbReference type="Proteomes" id="UP000256690"/>
    </source>
</evidence>
<dbReference type="EMBL" id="PVWQ01000007">
    <property type="protein sequence ID" value="RDW76874.1"/>
    <property type="molecule type" value="Genomic_DNA"/>
</dbReference>
<organism evidence="1 2">
    <name type="scientific">Aspergillus mulundensis</name>
    <dbReference type="NCBI Taxonomy" id="1810919"/>
    <lineage>
        <taxon>Eukaryota</taxon>
        <taxon>Fungi</taxon>
        <taxon>Dikarya</taxon>
        <taxon>Ascomycota</taxon>
        <taxon>Pezizomycotina</taxon>
        <taxon>Eurotiomycetes</taxon>
        <taxon>Eurotiomycetidae</taxon>
        <taxon>Eurotiales</taxon>
        <taxon>Aspergillaceae</taxon>
        <taxon>Aspergillus</taxon>
        <taxon>Aspergillus subgen. Nidulantes</taxon>
    </lineage>
</organism>
<name>A0A3D8RSM3_9EURO</name>
<dbReference type="Proteomes" id="UP000256690">
    <property type="component" value="Unassembled WGS sequence"/>
</dbReference>
<dbReference type="GeneID" id="38117236"/>
<proteinExistence type="predicted"/>
<evidence type="ECO:0000313" key="1">
    <source>
        <dbReference type="EMBL" id="RDW76874.1"/>
    </source>
</evidence>
<accession>A0A3D8RSM3</accession>
<dbReference type="AlphaFoldDB" id="A0A3D8RSM3"/>
<gene>
    <name evidence="1" type="ORF">DSM5745_06866</name>
</gene>
<dbReference type="RefSeq" id="XP_026603186.1">
    <property type="nucleotide sequence ID" value="XM_026748882.1"/>
</dbReference>
<protein>
    <submittedName>
        <fullName evidence="1">Uncharacterized protein</fullName>
    </submittedName>
</protein>
<comment type="caution">
    <text evidence="1">The sequence shown here is derived from an EMBL/GenBank/DDBJ whole genome shotgun (WGS) entry which is preliminary data.</text>
</comment>
<reference evidence="1 2" key="1">
    <citation type="journal article" date="2018" name="IMA Fungus">
        <title>IMA Genome-F 9: Draft genome sequence of Annulohypoxylon stygium, Aspergillus mulundensis, Berkeleyomyces basicola (syn. Thielaviopsis basicola), Ceratocystis smalleyi, two Cercospora beticola strains, Coleophoma cylindrospora, Fusarium fracticaudum, Phialophora cf. hyalina, and Morchella septimelata.</title>
        <authorList>
            <person name="Wingfield B.D."/>
            <person name="Bills G.F."/>
            <person name="Dong Y."/>
            <person name="Huang W."/>
            <person name="Nel W.J."/>
            <person name="Swalarsk-Parry B.S."/>
            <person name="Vaghefi N."/>
            <person name="Wilken P.M."/>
            <person name="An Z."/>
            <person name="de Beer Z.W."/>
            <person name="De Vos L."/>
            <person name="Chen L."/>
            <person name="Duong T.A."/>
            <person name="Gao Y."/>
            <person name="Hammerbacher A."/>
            <person name="Kikkert J.R."/>
            <person name="Li Y."/>
            <person name="Li H."/>
            <person name="Li K."/>
            <person name="Li Q."/>
            <person name="Liu X."/>
            <person name="Ma X."/>
            <person name="Naidoo K."/>
            <person name="Pethybridge S.J."/>
            <person name="Sun J."/>
            <person name="Steenkamp E.T."/>
            <person name="van der Nest M.A."/>
            <person name="van Wyk S."/>
            <person name="Wingfield M.J."/>
            <person name="Xiong C."/>
            <person name="Yue Q."/>
            <person name="Zhang X."/>
        </authorList>
    </citation>
    <scope>NUCLEOTIDE SEQUENCE [LARGE SCALE GENOMIC DNA]</scope>
    <source>
        <strain evidence="1 2">DSM 5745</strain>
    </source>
</reference>